<evidence type="ECO:0000313" key="2">
    <source>
        <dbReference type="Proteomes" id="UP001153321"/>
    </source>
</evidence>
<accession>A0A9P0N303</accession>
<organism evidence="1 2">
    <name type="scientific">Spodoptera littoralis</name>
    <name type="common">Egyptian cotton leafworm</name>
    <dbReference type="NCBI Taxonomy" id="7109"/>
    <lineage>
        <taxon>Eukaryota</taxon>
        <taxon>Metazoa</taxon>
        <taxon>Ecdysozoa</taxon>
        <taxon>Arthropoda</taxon>
        <taxon>Hexapoda</taxon>
        <taxon>Insecta</taxon>
        <taxon>Pterygota</taxon>
        <taxon>Neoptera</taxon>
        <taxon>Endopterygota</taxon>
        <taxon>Lepidoptera</taxon>
        <taxon>Glossata</taxon>
        <taxon>Ditrysia</taxon>
        <taxon>Noctuoidea</taxon>
        <taxon>Noctuidae</taxon>
        <taxon>Amphipyrinae</taxon>
        <taxon>Spodoptera</taxon>
    </lineage>
</organism>
<name>A0A9P0N303_SPOLI</name>
<sequence>MVEDKVGLDMVDMEWGMAEQEQDMENIHHQDTQNTASDHYTMLHMALYCRGNKRRKAALFCPTCPAILPCGTGPCRYSCPPPCPCCQPCCPPPVPCTPCPPCKCCPVFRQCPAPVIPDCVPPIVPILPPCRPRRCPPPEPCPPPPPPPVCCPPVLPCAPPPPPCDPPPVCPCPEPTPCYQPVLPCCNPQCPPPIIPKQRPICPRAPPCPYPCLPVCRSCCPHCELDPVTRRRPLIVHDSVFHTRKTGLPAECFTRTSPNIRYKVENYVRQGPYSCCWHPVPVPLC</sequence>
<evidence type="ECO:0000313" key="1">
    <source>
        <dbReference type="EMBL" id="CAH1639653.1"/>
    </source>
</evidence>
<dbReference type="EMBL" id="LR824533">
    <property type="protein sequence ID" value="CAH1639653.1"/>
    <property type="molecule type" value="Genomic_DNA"/>
</dbReference>
<dbReference type="AlphaFoldDB" id="A0A9P0N303"/>
<keyword evidence="2" id="KW-1185">Reference proteome</keyword>
<dbReference type="Proteomes" id="UP001153321">
    <property type="component" value="Chromosome 2"/>
</dbReference>
<protein>
    <submittedName>
        <fullName evidence="1">Uncharacterized protein</fullName>
    </submittedName>
</protein>
<proteinExistence type="predicted"/>
<gene>
    <name evidence="1" type="ORF">SPLIT_LOCUS5009</name>
</gene>
<reference evidence="1" key="1">
    <citation type="submission" date="2022-02" db="EMBL/GenBank/DDBJ databases">
        <authorList>
            <person name="King R."/>
        </authorList>
    </citation>
    <scope>NUCLEOTIDE SEQUENCE</scope>
</reference>